<evidence type="ECO:0000313" key="3">
    <source>
        <dbReference type="Proteomes" id="UP001176941"/>
    </source>
</evidence>
<keyword evidence="3" id="KW-1185">Reference proteome</keyword>
<evidence type="ECO:0000256" key="1">
    <source>
        <dbReference type="SAM" id="MobiDB-lite"/>
    </source>
</evidence>
<reference evidence="2" key="1">
    <citation type="submission" date="2023-04" db="EMBL/GenBank/DDBJ databases">
        <authorList>
            <consortium name="ELIXIR-Norway"/>
        </authorList>
    </citation>
    <scope>NUCLEOTIDE SEQUENCE [LARGE SCALE GENOMIC DNA]</scope>
</reference>
<feature type="compositionally biased region" description="Basic and acidic residues" evidence="1">
    <location>
        <begin position="41"/>
        <end position="50"/>
    </location>
</feature>
<gene>
    <name evidence="2" type="ORF">MRATA1EN1_LOCUS25105</name>
</gene>
<sequence length="285" mass="30646">MATVELERSGYLLLTERQPDCFPQHLMAALSSLKGTPSPEPVHKDFHSESGNRTTGEMENYELIPSSRVKLPEPREEEILLLEEDVVRYPLSELASEPPQSRLRGAGTGYKMAAAPGASAAAESPARLISLLAHQWEALCGQERPVGLTAEARPGGSWSLCPQCLAQSPPGAGKPLLFSKCFLFQYPLLIVLPENVNTSIQLAVSNLGGEGAAPADLWPTPLLLCGRLHQCPVFCRGCAVNMCEKTGIPGLGERAVNVQRQERGWGSDGTTALAEVRGTARQRPG</sequence>
<evidence type="ECO:0000313" key="2">
    <source>
        <dbReference type="EMBL" id="CAI9176143.1"/>
    </source>
</evidence>
<proteinExistence type="predicted"/>
<dbReference type="EMBL" id="OX459941">
    <property type="protein sequence ID" value="CAI9176143.1"/>
    <property type="molecule type" value="Genomic_DNA"/>
</dbReference>
<name>A0ABN8ZRJ3_RANTA</name>
<protein>
    <submittedName>
        <fullName evidence="2">Uncharacterized protein</fullName>
    </submittedName>
</protein>
<feature type="region of interest" description="Disordered" evidence="1">
    <location>
        <begin position="35"/>
        <end position="54"/>
    </location>
</feature>
<dbReference type="Proteomes" id="UP001176941">
    <property type="component" value="Chromosome 5"/>
</dbReference>
<organism evidence="2 3">
    <name type="scientific">Rangifer tarandus platyrhynchus</name>
    <name type="common">Svalbard reindeer</name>
    <dbReference type="NCBI Taxonomy" id="3082113"/>
    <lineage>
        <taxon>Eukaryota</taxon>
        <taxon>Metazoa</taxon>
        <taxon>Chordata</taxon>
        <taxon>Craniata</taxon>
        <taxon>Vertebrata</taxon>
        <taxon>Euteleostomi</taxon>
        <taxon>Mammalia</taxon>
        <taxon>Eutheria</taxon>
        <taxon>Laurasiatheria</taxon>
        <taxon>Artiodactyla</taxon>
        <taxon>Ruminantia</taxon>
        <taxon>Pecora</taxon>
        <taxon>Cervidae</taxon>
        <taxon>Odocoileinae</taxon>
        <taxon>Rangifer</taxon>
    </lineage>
</organism>
<accession>A0ABN8ZRJ3</accession>